<dbReference type="HAMAP" id="MF_00440">
    <property type="entry name" value="NrdR"/>
    <property type="match status" value="1"/>
</dbReference>
<keyword evidence="10" id="KW-1185">Reference proteome</keyword>
<comment type="function">
    <text evidence="7">Negatively regulates transcription of bacterial ribonucleotide reductase nrd genes and operons by binding to NrdR-boxes.</text>
</comment>
<comment type="caution">
    <text evidence="7">Lacks conserved residue(s) required for the propagation of feature annotation.</text>
</comment>
<feature type="domain" description="ATP-cone" evidence="8">
    <location>
        <begin position="47"/>
        <end position="135"/>
    </location>
</feature>
<gene>
    <name evidence="7 9" type="primary">nrdR</name>
    <name evidence="9" type="ORF">LC1Nh_0498</name>
</gene>
<keyword evidence="1 7" id="KW-0678">Repressor</keyword>
<dbReference type="Pfam" id="PF03477">
    <property type="entry name" value="ATP-cone"/>
    <property type="match status" value="1"/>
</dbReference>
<evidence type="ECO:0000313" key="10">
    <source>
        <dbReference type="Proteomes" id="UP000377803"/>
    </source>
</evidence>
<dbReference type="OrthoDB" id="212442at2157"/>
<proteinExistence type="inferred from homology"/>
<evidence type="ECO:0000256" key="3">
    <source>
        <dbReference type="ARBA" id="ARBA00022840"/>
    </source>
</evidence>
<dbReference type="PROSITE" id="PS51161">
    <property type="entry name" value="ATP_CONE"/>
    <property type="match status" value="1"/>
</dbReference>
<evidence type="ECO:0000256" key="5">
    <source>
        <dbReference type="ARBA" id="ARBA00023125"/>
    </source>
</evidence>
<dbReference type="PANTHER" id="PTHR30455:SF2">
    <property type="entry name" value="TRANSCRIPTIONAL REPRESSOR NRDR"/>
    <property type="match status" value="1"/>
</dbReference>
<evidence type="ECO:0000313" key="9">
    <source>
        <dbReference type="EMBL" id="QGA80398.1"/>
    </source>
</evidence>
<dbReference type="GO" id="GO:0005524">
    <property type="term" value="F:ATP binding"/>
    <property type="evidence" value="ECO:0007669"/>
    <property type="project" value="UniProtKB-UniRule"/>
</dbReference>
<keyword evidence="3 7" id="KW-0067">ATP-binding</keyword>
<organism evidence="9 10">
    <name type="scientific">Candidatus Nanohalobium constans</name>
    <dbReference type="NCBI Taxonomy" id="2565781"/>
    <lineage>
        <taxon>Archaea</taxon>
        <taxon>Candidatus Nanohalarchaeota</taxon>
        <taxon>Candidatus Nanohalobia</taxon>
        <taxon>Candidatus Nanohalobiales</taxon>
        <taxon>Candidatus Nanohalobiaceae</taxon>
        <taxon>Candidatus Nanohalobium</taxon>
    </lineage>
</organism>
<accession>A0A5Q0UFM7</accession>
<keyword evidence="2 7" id="KW-0547">Nucleotide-binding</keyword>
<dbReference type="GO" id="GO:0045892">
    <property type="term" value="P:negative regulation of DNA-templated transcription"/>
    <property type="evidence" value="ECO:0007669"/>
    <property type="project" value="UniProtKB-UniRule"/>
</dbReference>
<sequence>MKCIYCSDGKTKVVDSRESEGKVRRRRECQSCGERFTTYETADDLDIQVIKGDGETEKFREEKIRDGLEKATNKTSLGAEEVEEIIEEVKKMVRGKNKVESEEIGNKIKEELSTRDEVAYIRFASVYESFEDAESFKEEVESLKSK</sequence>
<evidence type="ECO:0000256" key="2">
    <source>
        <dbReference type="ARBA" id="ARBA00022741"/>
    </source>
</evidence>
<dbReference type="InterPro" id="IPR005144">
    <property type="entry name" value="ATP-cone_dom"/>
</dbReference>
<dbReference type="GO" id="GO:0008270">
    <property type="term" value="F:zinc ion binding"/>
    <property type="evidence" value="ECO:0007669"/>
    <property type="project" value="InterPro"/>
</dbReference>
<dbReference type="KEGG" id="ncon:LC1Nh_0498"/>
<keyword evidence="6 7" id="KW-0804">Transcription</keyword>
<dbReference type="GeneID" id="42364881"/>
<dbReference type="RefSeq" id="WP_153550136.1">
    <property type="nucleotide sequence ID" value="NZ_CP040089.1"/>
</dbReference>
<dbReference type="Proteomes" id="UP000377803">
    <property type="component" value="Chromosome"/>
</dbReference>
<name>A0A5Q0UFM7_9ARCH</name>
<comment type="similarity">
    <text evidence="7">Belongs to the NrdR family.</text>
</comment>
<dbReference type="GO" id="GO:0003677">
    <property type="term" value="F:DNA binding"/>
    <property type="evidence" value="ECO:0007669"/>
    <property type="project" value="UniProtKB-KW"/>
</dbReference>
<keyword evidence="5 7" id="KW-0238">DNA-binding</keyword>
<evidence type="ECO:0000256" key="6">
    <source>
        <dbReference type="ARBA" id="ARBA00023163"/>
    </source>
</evidence>
<evidence type="ECO:0000259" key="8">
    <source>
        <dbReference type="PROSITE" id="PS51161"/>
    </source>
</evidence>
<dbReference type="NCBIfam" id="TIGR00244">
    <property type="entry name" value="transcriptional regulator NrdR"/>
    <property type="match status" value="1"/>
</dbReference>
<dbReference type="EMBL" id="CP040089">
    <property type="protein sequence ID" value="QGA80398.1"/>
    <property type="molecule type" value="Genomic_DNA"/>
</dbReference>
<keyword evidence="4 7" id="KW-0805">Transcription regulation</keyword>
<dbReference type="InterPro" id="IPR055173">
    <property type="entry name" value="NrdR-like_N"/>
</dbReference>
<dbReference type="AlphaFoldDB" id="A0A5Q0UFM7"/>
<dbReference type="Pfam" id="PF22811">
    <property type="entry name" value="Zn_ribbon_NrdR"/>
    <property type="match status" value="1"/>
</dbReference>
<evidence type="ECO:0000256" key="7">
    <source>
        <dbReference type="HAMAP-Rule" id="MF_00440"/>
    </source>
</evidence>
<reference evidence="10" key="1">
    <citation type="submission" date="2019-05" db="EMBL/GenBank/DDBJ databases">
        <title>Candidatus Nanohalobium constans, a novel model system to study the DPANN nano-sized archaea: genomic and physiological characterization of a nanoarchaeon co-cultured with its chitinotrophic host.</title>
        <authorList>
            <person name="La Cono V."/>
            <person name="Arcadi E."/>
            <person name="Crisafi F."/>
            <person name="Denaro R."/>
            <person name="La Spada G."/>
            <person name="Messina E."/>
            <person name="Smedile F."/>
            <person name="Toshchakov S.V."/>
            <person name="Shevchenko M.A."/>
            <person name="Golyshin P.N."/>
            <person name="Golyshina O.V."/>
            <person name="Ferrer M."/>
            <person name="Rohde M."/>
            <person name="Mushegian A."/>
            <person name="Sorokin D.Y."/>
            <person name="Giuliano L."/>
            <person name="Yakimov M.M."/>
        </authorList>
    </citation>
    <scope>NUCLEOTIDE SEQUENCE [LARGE SCALE GENOMIC DNA]</scope>
    <source>
        <strain evidence="10">LC1Nh</strain>
    </source>
</reference>
<evidence type="ECO:0000256" key="4">
    <source>
        <dbReference type="ARBA" id="ARBA00023015"/>
    </source>
</evidence>
<dbReference type="InterPro" id="IPR003796">
    <property type="entry name" value="RNR_NrdR-like"/>
</dbReference>
<evidence type="ECO:0000256" key="1">
    <source>
        <dbReference type="ARBA" id="ARBA00022491"/>
    </source>
</evidence>
<dbReference type="PANTHER" id="PTHR30455">
    <property type="entry name" value="TRANSCRIPTIONAL REPRESSOR NRDR"/>
    <property type="match status" value="1"/>
</dbReference>
<protein>
    <recommendedName>
        <fullName evidence="7">Transcriptional repressor NrdR</fullName>
    </recommendedName>
</protein>